<comment type="caution">
    <text evidence="2">The sequence shown here is derived from an EMBL/GenBank/DDBJ whole genome shotgun (WGS) entry which is preliminary data.</text>
</comment>
<name>A0AA39TT69_9PEZI</name>
<keyword evidence="3" id="KW-1185">Reference proteome</keyword>
<dbReference type="EMBL" id="JAULSU010000007">
    <property type="protein sequence ID" value="KAK0611822.1"/>
    <property type="molecule type" value="Genomic_DNA"/>
</dbReference>
<accession>A0AA39TT69</accession>
<protein>
    <submittedName>
        <fullName evidence="2">Uncharacterized protein</fullName>
    </submittedName>
</protein>
<proteinExistence type="predicted"/>
<reference evidence="2" key="1">
    <citation type="submission" date="2023-06" db="EMBL/GenBank/DDBJ databases">
        <title>Genome-scale phylogeny and comparative genomics of the fungal order Sordariales.</title>
        <authorList>
            <consortium name="Lawrence Berkeley National Laboratory"/>
            <person name="Hensen N."/>
            <person name="Bonometti L."/>
            <person name="Westerberg I."/>
            <person name="Brannstrom I.O."/>
            <person name="Guillou S."/>
            <person name="Cros-Aarteil S."/>
            <person name="Calhoun S."/>
            <person name="Haridas S."/>
            <person name="Kuo A."/>
            <person name="Mondo S."/>
            <person name="Pangilinan J."/>
            <person name="Riley R."/>
            <person name="Labutti K."/>
            <person name="Andreopoulos B."/>
            <person name="Lipzen A."/>
            <person name="Chen C."/>
            <person name="Yanf M."/>
            <person name="Daum C."/>
            <person name="Ng V."/>
            <person name="Clum A."/>
            <person name="Steindorff A."/>
            <person name="Ohm R."/>
            <person name="Martin F."/>
            <person name="Silar P."/>
            <person name="Natvig D."/>
            <person name="Lalanne C."/>
            <person name="Gautier V."/>
            <person name="Ament-Velasquez S.L."/>
            <person name="Kruys A."/>
            <person name="Hutchinson M.I."/>
            <person name="Powell A.J."/>
            <person name="Barry K."/>
            <person name="Miller A.N."/>
            <person name="Grigoriev I.V."/>
            <person name="Debuchy R."/>
            <person name="Gladieux P."/>
            <person name="Thoren M.H."/>
            <person name="Johannesson H."/>
        </authorList>
    </citation>
    <scope>NUCLEOTIDE SEQUENCE</scope>
    <source>
        <strain evidence="2">CBS 606.72</strain>
    </source>
</reference>
<dbReference type="AlphaFoldDB" id="A0AA39TT69"/>
<feature type="coiled-coil region" evidence="1">
    <location>
        <begin position="214"/>
        <end position="300"/>
    </location>
</feature>
<keyword evidence="1" id="KW-0175">Coiled coil</keyword>
<gene>
    <name evidence="2" type="ORF">B0T14DRAFT_571684</name>
</gene>
<sequence length="338" mass="39065">MYHTKEASDPRDKLYALLGMSSDRQRYAQLSPYYNIPWHGLLHQLIKLLINGNALSIEISLWASTTNQSKPESILETQWVLQPYAKSILLGDTICALNGASTPTIIRPYADYCTIVAISITPTMLEEVRQQTNGWRQLMKSTSTFPYTGLLVWDWIKGESDHQTYRVWMQHGLPHCCETDLQNRGLACQKTRHKMLEAMKAWSVAREYQRTARQKSETEELDALKAAKTKAEEELSDLRGENSILVEDLMLQDELDEYLKEIEKSEKKLAESEMEILSFQKALRKLIRELQQQEGKLMRQEGWFKLLKPSKLSNWAASALPALVVIYNFREESGWSFR</sequence>
<organism evidence="2 3">
    <name type="scientific">Immersiella caudata</name>
    <dbReference type="NCBI Taxonomy" id="314043"/>
    <lineage>
        <taxon>Eukaryota</taxon>
        <taxon>Fungi</taxon>
        <taxon>Dikarya</taxon>
        <taxon>Ascomycota</taxon>
        <taxon>Pezizomycotina</taxon>
        <taxon>Sordariomycetes</taxon>
        <taxon>Sordariomycetidae</taxon>
        <taxon>Sordariales</taxon>
        <taxon>Lasiosphaeriaceae</taxon>
        <taxon>Immersiella</taxon>
    </lineage>
</organism>
<evidence type="ECO:0000313" key="3">
    <source>
        <dbReference type="Proteomes" id="UP001175000"/>
    </source>
</evidence>
<dbReference type="Proteomes" id="UP001175000">
    <property type="component" value="Unassembled WGS sequence"/>
</dbReference>
<evidence type="ECO:0000256" key="1">
    <source>
        <dbReference type="SAM" id="Coils"/>
    </source>
</evidence>
<evidence type="ECO:0000313" key="2">
    <source>
        <dbReference type="EMBL" id="KAK0611822.1"/>
    </source>
</evidence>